<dbReference type="AlphaFoldDB" id="A0A1C4E1Y7"/>
<dbReference type="Gene3D" id="3.40.390.10">
    <property type="entry name" value="Collagenase (Catalytic Domain)"/>
    <property type="match status" value="1"/>
</dbReference>
<dbReference type="OrthoDB" id="680858at2"/>
<name>A0A1C4E1Y7_9BACT</name>
<dbReference type="InterPro" id="IPR024079">
    <property type="entry name" value="MetalloPept_cat_dom_sf"/>
</dbReference>
<sequence>MYSKAGKYRYGFNGKENDNEIKGEGNQQDYGMRVYDPRIGRFLSVDPLMPKYPELTSYQFASNSPIIGTDLDGLEINVTINSLTHKTKSLIAVNATADIHYKILNLSGTALTKERFDLEASIAKGRIDDILSGDARTVFGDWVSSGKGVGKMNRYEMTGNVDVHFSMEQVSSIKDIKKGDYAILLVDQLSESDDGAVGHGDLGGNLIMLDVNYFLRRADNWNLIAHEVGHNIGLAHEKDEANFMYAYNSKKSIKSTSEQRGYLLYGIGINNKTKKESFQFSKDYDTKKAVFNYIANLNKKGKRHD</sequence>
<dbReference type="SUPFAM" id="SSF55486">
    <property type="entry name" value="Metalloproteases ('zincins'), catalytic domain"/>
    <property type="match status" value="1"/>
</dbReference>
<keyword evidence="2" id="KW-1185">Reference proteome</keyword>
<dbReference type="InterPro" id="IPR022385">
    <property type="entry name" value="Rhs_assc_core"/>
</dbReference>
<reference evidence="1 2" key="1">
    <citation type="submission" date="2016-08" db="EMBL/GenBank/DDBJ databases">
        <authorList>
            <person name="Seilhamer J.J."/>
        </authorList>
    </citation>
    <scope>NUCLEOTIDE SEQUENCE [LARGE SCALE GENOMIC DNA]</scope>
    <source>
        <strain evidence="1 2">A37T2</strain>
    </source>
</reference>
<organism evidence="1 2">
    <name type="scientific">Chitinophaga costaii</name>
    <dbReference type="NCBI Taxonomy" id="1335309"/>
    <lineage>
        <taxon>Bacteria</taxon>
        <taxon>Pseudomonadati</taxon>
        <taxon>Bacteroidota</taxon>
        <taxon>Chitinophagia</taxon>
        <taxon>Chitinophagales</taxon>
        <taxon>Chitinophagaceae</taxon>
        <taxon>Chitinophaga</taxon>
    </lineage>
</organism>
<dbReference type="PANTHER" id="PTHR32305:SF15">
    <property type="entry name" value="PROTEIN RHSA-RELATED"/>
    <property type="match status" value="1"/>
</dbReference>
<evidence type="ECO:0000313" key="1">
    <source>
        <dbReference type="EMBL" id="SCC37643.1"/>
    </source>
</evidence>
<accession>A0A1C4E1Y7</accession>
<proteinExistence type="predicted"/>
<dbReference type="Pfam" id="PF13583">
    <property type="entry name" value="Reprolysin_4"/>
    <property type="match status" value="1"/>
</dbReference>
<evidence type="ECO:0000313" key="2">
    <source>
        <dbReference type="Proteomes" id="UP000242818"/>
    </source>
</evidence>
<dbReference type="NCBIfam" id="TIGR03696">
    <property type="entry name" value="Rhs_assc_core"/>
    <property type="match status" value="1"/>
</dbReference>
<dbReference type="EMBL" id="FMAR01000007">
    <property type="protein sequence ID" value="SCC37643.1"/>
    <property type="molecule type" value="Genomic_DNA"/>
</dbReference>
<dbReference type="STRING" id="1335309.GA0116948_10738"/>
<dbReference type="GO" id="GO:0008237">
    <property type="term" value="F:metallopeptidase activity"/>
    <property type="evidence" value="ECO:0007669"/>
    <property type="project" value="InterPro"/>
</dbReference>
<dbReference type="Proteomes" id="UP000242818">
    <property type="component" value="Unassembled WGS sequence"/>
</dbReference>
<protein>
    <submittedName>
        <fullName evidence="1">RHS repeat-associated core domain-containing protein</fullName>
    </submittedName>
</protein>
<dbReference type="Gene3D" id="2.180.10.10">
    <property type="entry name" value="RHS repeat-associated core"/>
    <property type="match status" value="1"/>
</dbReference>
<dbReference type="PANTHER" id="PTHR32305">
    <property type="match status" value="1"/>
</dbReference>
<gene>
    <name evidence="1" type="ORF">GA0116948_10738</name>
</gene>
<dbReference type="InterPro" id="IPR050708">
    <property type="entry name" value="T6SS_VgrG/RHS"/>
</dbReference>